<reference evidence="3 4" key="1">
    <citation type="journal article" date="2024" name="IMA Fungus">
        <title>Apiospora arundinis, a panoply of carbohydrate-active enzymes and secondary metabolites.</title>
        <authorList>
            <person name="Sorensen T."/>
            <person name="Petersen C."/>
            <person name="Muurmann A.T."/>
            <person name="Christiansen J.V."/>
            <person name="Brundto M.L."/>
            <person name="Overgaard C.K."/>
            <person name="Boysen A.T."/>
            <person name="Wollenberg R.D."/>
            <person name="Larsen T.O."/>
            <person name="Sorensen J.L."/>
            <person name="Nielsen K.L."/>
            <person name="Sondergaard T.E."/>
        </authorList>
    </citation>
    <scope>NUCLEOTIDE SEQUENCE [LARGE SCALE GENOMIC DNA]</scope>
    <source>
        <strain evidence="3 4">AAU 773</strain>
    </source>
</reference>
<evidence type="ECO:0000313" key="3">
    <source>
        <dbReference type="EMBL" id="KAK8859799.1"/>
    </source>
</evidence>
<keyword evidence="2" id="KW-0472">Membrane</keyword>
<evidence type="ECO:0000256" key="1">
    <source>
        <dbReference type="SAM" id="MobiDB-lite"/>
    </source>
</evidence>
<name>A0ABR2I9X5_9PEZI</name>
<feature type="compositionally biased region" description="Polar residues" evidence="1">
    <location>
        <begin position="233"/>
        <end position="246"/>
    </location>
</feature>
<feature type="region of interest" description="Disordered" evidence="1">
    <location>
        <begin position="260"/>
        <end position="283"/>
    </location>
</feature>
<comment type="caution">
    <text evidence="3">The sequence shown here is derived from an EMBL/GenBank/DDBJ whole genome shotgun (WGS) entry which is preliminary data.</text>
</comment>
<sequence>MNKANVFKRPLIEDKGDYGGSGDILLGSYQLNIGNRHSDHRYGDIRDMRNQILLLLKIVLLFTAISKGSAVENAYNTVTLIHPKPGENLRINAQYRVEWKLLQACDSNVSIRLMANARAQTIASKIAIQSLAYDWKVNDTLKPKGGYYMYLEDERTGDRLNILEPFTIVAADGSGSSSSQDLSSSYSPPPIVILPTAILKPMSSDRGPESSRATPSQPPPPLTSAKPRASTERGPTTTEVPSTDNMSSLWSSSYVSTSYSSELVTPEPPPASPKESSSPNNEATKAPPIVAIVAGITACTVIGLNVGWLVIRHRRRRTQEEERKYKDKDGNTALTGSDRQPDRGCLSYSKPQLEDTGIVELEADLAPSGATGKPGVCYELEAIEKPTELRTSVATWLSRRTERSRRGLVAHSTVS</sequence>
<protein>
    <submittedName>
        <fullName evidence="3">Uncharacterized protein</fullName>
    </submittedName>
</protein>
<organism evidence="3 4">
    <name type="scientific">Apiospora arundinis</name>
    <dbReference type="NCBI Taxonomy" id="335852"/>
    <lineage>
        <taxon>Eukaryota</taxon>
        <taxon>Fungi</taxon>
        <taxon>Dikarya</taxon>
        <taxon>Ascomycota</taxon>
        <taxon>Pezizomycotina</taxon>
        <taxon>Sordariomycetes</taxon>
        <taxon>Xylariomycetidae</taxon>
        <taxon>Amphisphaeriales</taxon>
        <taxon>Apiosporaceae</taxon>
        <taxon>Apiospora</taxon>
    </lineage>
</organism>
<keyword evidence="4" id="KW-1185">Reference proteome</keyword>
<gene>
    <name evidence="3" type="ORF">PGQ11_010533</name>
</gene>
<feature type="transmembrane region" description="Helical" evidence="2">
    <location>
        <begin position="289"/>
        <end position="311"/>
    </location>
</feature>
<proteinExistence type="predicted"/>
<feature type="compositionally biased region" description="Low complexity" evidence="1">
    <location>
        <begin position="273"/>
        <end position="283"/>
    </location>
</feature>
<keyword evidence="2" id="KW-0812">Transmembrane</keyword>
<evidence type="ECO:0000256" key="2">
    <source>
        <dbReference type="SAM" id="Phobius"/>
    </source>
</evidence>
<dbReference type="EMBL" id="JAPCWZ010000006">
    <property type="protein sequence ID" value="KAK8859799.1"/>
    <property type="molecule type" value="Genomic_DNA"/>
</dbReference>
<keyword evidence="2" id="KW-1133">Transmembrane helix</keyword>
<dbReference type="Proteomes" id="UP001390339">
    <property type="component" value="Unassembled WGS sequence"/>
</dbReference>
<feature type="region of interest" description="Disordered" evidence="1">
    <location>
        <begin position="315"/>
        <end position="349"/>
    </location>
</feature>
<accession>A0ABR2I9X5</accession>
<feature type="region of interest" description="Disordered" evidence="1">
    <location>
        <begin position="201"/>
        <end position="248"/>
    </location>
</feature>
<evidence type="ECO:0000313" key="4">
    <source>
        <dbReference type="Proteomes" id="UP001390339"/>
    </source>
</evidence>
<feature type="compositionally biased region" description="Basic and acidic residues" evidence="1">
    <location>
        <begin position="318"/>
        <end position="330"/>
    </location>
</feature>